<dbReference type="PANTHER" id="PTHR11461">
    <property type="entry name" value="SERINE PROTEASE INHIBITOR, SERPIN"/>
    <property type="match status" value="1"/>
</dbReference>
<dbReference type="InterPro" id="IPR036186">
    <property type="entry name" value="Serpin_sf"/>
</dbReference>
<dbReference type="Gene3D" id="3.30.497.10">
    <property type="entry name" value="Antithrombin, subunit I, domain 2"/>
    <property type="match status" value="1"/>
</dbReference>
<dbReference type="InterPro" id="IPR023796">
    <property type="entry name" value="Serpin_dom"/>
</dbReference>
<evidence type="ECO:0000256" key="1">
    <source>
        <dbReference type="ARBA" id="ARBA00009500"/>
    </source>
</evidence>
<evidence type="ECO:0000256" key="2">
    <source>
        <dbReference type="RuleBase" id="RU000411"/>
    </source>
</evidence>
<dbReference type="GO" id="GO:0005615">
    <property type="term" value="C:extracellular space"/>
    <property type="evidence" value="ECO:0007669"/>
    <property type="project" value="InterPro"/>
</dbReference>
<dbReference type="Gene3D" id="2.30.39.10">
    <property type="entry name" value="Alpha-1-antitrypsin, domain 1"/>
    <property type="match status" value="1"/>
</dbReference>
<proteinExistence type="inferred from homology"/>
<accession>A0A8S4NEQ5</accession>
<dbReference type="PROSITE" id="PS00284">
    <property type="entry name" value="SERPIN"/>
    <property type="match status" value="1"/>
</dbReference>
<dbReference type="AlphaFoldDB" id="A0A8S4NEQ5"/>
<dbReference type="InterPro" id="IPR042185">
    <property type="entry name" value="Serpin_sf_2"/>
</dbReference>
<evidence type="ECO:0000259" key="3">
    <source>
        <dbReference type="SMART" id="SM00093"/>
    </source>
</evidence>
<dbReference type="SMART" id="SM00093">
    <property type="entry name" value="SERPIN"/>
    <property type="match status" value="1"/>
</dbReference>
<sequence length="479" mass="53359">TRFPATRCTLAKMLRVLVLVYLVFEGTTVNTTPIGDSINGFALDLYNEICGSLAGSDNVFLSPFSISTALAMTYLGTAGNTATEMATVLKYPPNVHVLFKALLTTINAPNDNYTLNAANNLFPRTGFAILSQYVTDVMNFYFATIKELDFAGQPEPSRQYINEWVSNITMEKIPELLQVGDITPLTVLVLVNAIYFKGEWQNPFNPDLTAISAFNVTPTQQISVAMMYNVSMYRYFEDTTLDAKILELPYTGEEVSMIIILPNQQDGLADLEANLTLSKLNAAINNLYAPYTANVVNVWLPKFKIKFRSELGEHLQDLGMVDAFNAGADFSPLCGLCNVRISKVIHEAFVEVNEEGTEAAAATAVIILKGVPRPKIFRANHPFLFLIRHKKSGSILFMGRITSPNAEEEEEESCLTKKPCPRRKGKLHKKCCGCPYMFKDPVTKKITFPMIVLKKNRGKDVCREACLNKKCLKMFTKRG</sequence>
<dbReference type="InterPro" id="IPR023795">
    <property type="entry name" value="Serpin_CS"/>
</dbReference>
<gene>
    <name evidence="4" type="ORF">OFUS_LOCUS6318</name>
</gene>
<evidence type="ECO:0000313" key="4">
    <source>
        <dbReference type="EMBL" id="CAH1779515.1"/>
    </source>
</evidence>
<protein>
    <recommendedName>
        <fullName evidence="3">Serpin domain-containing protein</fullName>
    </recommendedName>
</protein>
<evidence type="ECO:0000313" key="5">
    <source>
        <dbReference type="Proteomes" id="UP000749559"/>
    </source>
</evidence>
<comment type="caution">
    <text evidence="4">The sequence shown here is derived from an EMBL/GenBank/DDBJ whole genome shotgun (WGS) entry which is preliminary data.</text>
</comment>
<dbReference type="CDD" id="cd19590">
    <property type="entry name" value="serpin_thermopin-like"/>
    <property type="match status" value="1"/>
</dbReference>
<dbReference type="InterPro" id="IPR000215">
    <property type="entry name" value="Serpin_fam"/>
</dbReference>
<comment type="similarity">
    <text evidence="1 2">Belongs to the serpin family.</text>
</comment>
<feature type="non-terminal residue" evidence="4">
    <location>
        <position position="1"/>
    </location>
</feature>
<dbReference type="SUPFAM" id="SSF56574">
    <property type="entry name" value="Serpins"/>
    <property type="match status" value="1"/>
</dbReference>
<keyword evidence="5" id="KW-1185">Reference proteome</keyword>
<dbReference type="OrthoDB" id="671595at2759"/>
<feature type="domain" description="Serpin" evidence="3">
    <location>
        <begin position="43"/>
        <end position="404"/>
    </location>
</feature>
<dbReference type="GO" id="GO:0004867">
    <property type="term" value="F:serine-type endopeptidase inhibitor activity"/>
    <property type="evidence" value="ECO:0007669"/>
    <property type="project" value="InterPro"/>
</dbReference>
<dbReference type="InterPro" id="IPR042178">
    <property type="entry name" value="Serpin_sf_1"/>
</dbReference>
<dbReference type="PANTHER" id="PTHR11461:SF211">
    <property type="entry name" value="GH10112P-RELATED"/>
    <property type="match status" value="1"/>
</dbReference>
<dbReference type="Pfam" id="PF00079">
    <property type="entry name" value="Serpin"/>
    <property type="match status" value="1"/>
</dbReference>
<dbReference type="Proteomes" id="UP000749559">
    <property type="component" value="Unassembled WGS sequence"/>
</dbReference>
<name>A0A8S4NEQ5_OWEFU</name>
<dbReference type="EMBL" id="CAIIXF020000003">
    <property type="protein sequence ID" value="CAH1779515.1"/>
    <property type="molecule type" value="Genomic_DNA"/>
</dbReference>
<organism evidence="4 5">
    <name type="scientific">Owenia fusiformis</name>
    <name type="common">Polychaete worm</name>
    <dbReference type="NCBI Taxonomy" id="6347"/>
    <lineage>
        <taxon>Eukaryota</taxon>
        <taxon>Metazoa</taxon>
        <taxon>Spiralia</taxon>
        <taxon>Lophotrochozoa</taxon>
        <taxon>Annelida</taxon>
        <taxon>Polychaeta</taxon>
        <taxon>Sedentaria</taxon>
        <taxon>Canalipalpata</taxon>
        <taxon>Sabellida</taxon>
        <taxon>Oweniida</taxon>
        <taxon>Oweniidae</taxon>
        <taxon>Owenia</taxon>
    </lineage>
</organism>
<reference evidence="4" key="1">
    <citation type="submission" date="2022-03" db="EMBL/GenBank/DDBJ databases">
        <authorList>
            <person name="Martin C."/>
        </authorList>
    </citation>
    <scope>NUCLEOTIDE SEQUENCE</scope>
</reference>